<comment type="subcellular location">
    <subcellularLocation>
        <location evidence="1">Membrane</location>
        <topology evidence="1">Single-pass type I membrane protein</topology>
    </subcellularLocation>
</comment>
<dbReference type="PANTHER" id="PTHR11337">
    <property type="entry name" value="MUCIN/PORIMIN"/>
    <property type="match status" value="1"/>
</dbReference>
<evidence type="ECO:0000256" key="4">
    <source>
        <dbReference type="ARBA" id="ARBA00022729"/>
    </source>
</evidence>
<evidence type="ECO:0000256" key="9">
    <source>
        <dbReference type="SAM" id="SignalP"/>
    </source>
</evidence>
<dbReference type="EMBL" id="BFAA01005312">
    <property type="protein sequence ID" value="GCB63185.1"/>
    <property type="molecule type" value="Genomic_DNA"/>
</dbReference>
<feature type="transmembrane region" description="Helical" evidence="8">
    <location>
        <begin position="142"/>
        <end position="163"/>
    </location>
</feature>
<evidence type="ECO:0000256" key="1">
    <source>
        <dbReference type="ARBA" id="ARBA00004479"/>
    </source>
</evidence>
<evidence type="ECO:0000256" key="8">
    <source>
        <dbReference type="SAM" id="Phobius"/>
    </source>
</evidence>
<dbReference type="InterPro" id="IPR007947">
    <property type="entry name" value="CD164_MGC24"/>
</dbReference>
<dbReference type="STRING" id="75743.A0A401NQP3"/>
<evidence type="ECO:0000313" key="10">
    <source>
        <dbReference type="EMBL" id="GCB63185.1"/>
    </source>
</evidence>
<gene>
    <name evidence="10" type="ORF">scyTo_0011579</name>
</gene>
<evidence type="ECO:0000313" key="11">
    <source>
        <dbReference type="Proteomes" id="UP000288216"/>
    </source>
</evidence>
<dbReference type="Pfam" id="PF05283">
    <property type="entry name" value="MGC-24"/>
    <property type="match status" value="1"/>
</dbReference>
<reference evidence="10 11" key="1">
    <citation type="journal article" date="2018" name="Nat. Ecol. Evol.">
        <title>Shark genomes provide insights into elasmobranch evolution and the origin of vertebrates.</title>
        <authorList>
            <person name="Hara Y"/>
            <person name="Yamaguchi K"/>
            <person name="Onimaru K"/>
            <person name="Kadota M"/>
            <person name="Koyanagi M"/>
            <person name="Keeley SD"/>
            <person name="Tatsumi K"/>
            <person name="Tanaka K"/>
            <person name="Motone F"/>
            <person name="Kageyama Y"/>
            <person name="Nozu R"/>
            <person name="Adachi N"/>
            <person name="Nishimura O"/>
            <person name="Nakagawa R"/>
            <person name="Tanegashima C"/>
            <person name="Kiyatake I"/>
            <person name="Matsumoto R"/>
            <person name="Murakumo K"/>
            <person name="Nishida K"/>
            <person name="Terakita A"/>
            <person name="Kuratani S"/>
            <person name="Sato K"/>
            <person name="Hyodo S Kuraku.S."/>
        </authorList>
    </citation>
    <scope>NUCLEOTIDE SEQUENCE [LARGE SCALE GENOMIC DNA]</scope>
</reference>
<evidence type="ECO:0008006" key="12">
    <source>
        <dbReference type="Google" id="ProtNLM"/>
    </source>
</evidence>
<dbReference type="AlphaFoldDB" id="A0A401NQP3"/>
<evidence type="ECO:0000256" key="3">
    <source>
        <dbReference type="ARBA" id="ARBA00022692"/>
    </source>
</evidence>
<dbReference type="PANTHER" id="PTHR11337:SF11">
    <property type="entry name" value="CD164 SIALOMUCIN-LIKE 2 PROTEIN"/>
    <property type="match status" value="1"/>
</dbReference>
<comment type="similarity">
    <text evidence="2">Belongs to the CD164 family.</text>
</comment>
<organism evidence="10 11">
    <name type="scientific">Scyliorhinus torazame</name>
    <name type="common">Cloudy catshark</name>
    <name type="synonym">Catulus torazame</name>
    <dbReference type="NCBI Taxonomy" id="75743"/>
    <lineage>
        <taxon>Eukaryota</taxon>
        <taxon>Metazoa</taxon>
        <taxon>Chordata</taxon>
        <taxon>Craniata</taxon>
        <taxon>Vertebrata</taxon>
        <taxon>Chondrichthyes</taxon>
        <taxon>Elasmobranchii</taxon>
        <taxon>Galeomorphii</taxon>
        <taxon>Galeoidea</taxon>
        <taxon>Carcharhiniformes</taxon>
        <taxon>Scyliorhinidae</taxon>
        <taxon>Scyliorhinus</taxon>
    </lineage>
</organism>
<dbReference type="OrthoDB" id="6160056at2759"/>
<feature type="chain" id="PRO_5019344707" description="CD164 sialomucin-like 2 protein" evidence="9">
    <location>
        <begin position="23"/>
        <end position="174"/>
    </location>
</feature>
<dbReference type="Proteomes" id="UP000288216">
    <property type="component" value="Unassembled WGS sequence"/>
</dbReference>
<comment type="caution">
    <text evidence="10">The sequence shown here is derived from an EMBL/GenBank/DDBJ whole genome shotgun (WGS) entry which is preliminary data.</text>
</comment>
<keyword evidence="6 8" id="KW-0472">Membrane</keyword>
<proteinExistence type="inferred from homology"/>
<keyword evidence="3 8" id="KW-0812">Transmembrane</keyword>
<feature type="signal peptide" evidence="9">
    <location>
        <begin position="1"/>
        <end position="22"/>
    </location>
</feature>
<evidence type="ECO:0000256" key="2">
    <source>
        <dbReference type="ARBA" id="ARBA00005341"/>
    </source>
</evidence>
<dbReference type="GO" id="GO:0016020">
    <property type="term" value="C:membrane"/>
    <property type="evidence" value="ECO:0007669"/>
    <property type="project" value="UniProtKB-SubCell"/>
</dbReference>
<dbReference type="GO" id="GO:0031410">
    <property type="term" value="C:cytoplasmic vesicle"/>
    <property type="evidence" value="ECO:0007669"/>
    <property type="project" value="TreeGrafter"/>
</dbReference>
<evidence type="ECO:0000256" key="7">
    <source>
        <dbReference type="ARBA" id="ARBA00023180"/>
    </source>
</evidence>
<keyword evidence="4 9" id="KW-0732">Signal</keyword>
<keyword evidence="7" id="KW-0325">Glycoprotein</keyword>
<sequence length="174" mass="18636">MRWAEIAMGVSLLTLLSRVCEGQEEGCTELETCERCIAGDASLNLTDCVWAHCQSETLCVSKTSDNLTDCTIHDEPSMCKVLQLSSIPPPTPTPVFNTTSTVTVSSTTAEEVSTTTEETATTTEIPTTAPVYSPSSFDPASFIGGIVLVLGAEAAFFFAVKFFKARDGTYQTLI</sequence>
<protein>
    <recommendedName>
        <fullName evidence="12">CD164 sialomucin-like 2 protein</fullName>
    </recommendedName>
</protein>
<keyword evidence="5 8" id="KW-1133">Transmembrane helix</keyword>
<dbReference type="OMA" id="VQGGCKQ"/>
<evidence type="ECO:0000256" key="6">
    <source>
        <dbReference type="ARBA" id="ARBA00023136"/>
    </source>
</evidence>
<accession>A0A401NQP3</accession>
<evidence type="ECO:0000256" key="5">
    <source>
        <dbReference type="ARBA" id="ARBA00022989"/>
    </source>
</evidence>
<keyword evidence="11" id="KW-1185">Reference proteome</keyword>
<name>A0A401NQP3_SCYTO</name>